<keyword evidence="16" id="KW-1185">Reference proteome</keyword>
<evidence type="ECO:0000256" key="13">
    <source>
        <dbReference type="RuleBase" id="RU362075"/>
    </source>
</evidence>
<evidence type="ECO:0000256" key="1">
    <source>
        <dbReference type="ARBA" id="ARBA00001974"/>
    </source>
</evidence>
<organism evidence="15 16">
    <name type="scientific">Acuticoccus mangrovi</name>
    <dbReference type="NCBI Taxonomy" id="2796142"/>
    <lineage>
        <taxon>Bacteria</taxon>
        <taxon>Pseudomonadati</taxon>
        <taxon>Pseudomonadota</taxon>
        <taxon>Alphaproteobacteria</taxon>
        <taxon>Hyphomicrobiales</taxon>
        <taxon>Amorphaceae</taxon>
        <taxon>Acuticoccus</taxon>
    </lineage>
</organism>
<dbReference type="InterPro" id="IPR002937">
    <property type="entry name" value="Amino_oxidase"/>
</dbReference>
<dbReference type="Proteomes" id="UP000609531">
    <property type="component" value="Unassembled WGS sequence"/>
</dbReference>
<dbReference type="RefSeq" id="WP_198884644.1">
    <property type="nucleotide sequence ID" value="NZ_JAEKJA010000037.1"/>
</dbReference>
<evidence type="ECO:0000259" key="14">
    <source>
        <dbReference type="Pfam" id="PF01593"/>
    </source>
</evidence>
<evidence type="ECO:0000256" key="8">
    <source>
        <dbReference type="ARBA" id="ARBA00031986"/>
    </source>
</evidence>
<dbReference type="PROSITE" id="PS00982">
    <property type="entry name" value="PHYTOENE_DH"/>
    <property type="match status" value="1"/>
</dbReference>
<evidence type="ECO:0000256" key="6">
    <source>
        <dbReference type="ARBA" id="ARBA00022827"/>
    </source>
</evidence>
<dbReference type="EC" id="1.3.99.28" evidence="10"/>
<accession>A0A934ILK7</accession>
<keyword evidence="6" id="KW-0274">FAD</keyword>
<dbReference type="GO" id="GO:0016627">
    <property type="term" value="F:oxidoreductase activity, acting on the CH-CH group of donors"/>
    <property type="evidence" value="ECO:0007669"/>
    <property type="project" value="UniProtKB-ARBA"/>
</dbReference>
<evidence type="ECO:0000256" key="9">
    <source>
        <dbReference type="ARBA" id="ARBA00050961"/>
    </source>
</evidence>
<comment type="caution">
    <text evidence="15">The sequence shown here is derived from an EMBL/GenBank/DDBJ whole genome shotgun (WGS) entry which is preliminary data.</text>
</comment>
<keyword evidence="7 13" id="KW-0560">Oxidoreductase</keyword>
<evidence type="ECO:0000256" key="4">
    <source>
        <dbReference type="ARBA" id="ARBA00022630"/>
    </source>
</evidence>
<protein>
    <recommendedName>
        <fullName evidence="11">Phytoene desaturase (neurosporene-forming)</fullName>
        <ecNumber evidence="10">1.3.99.28</ecNumber>
    </recommendedName>
    <alternativeName>
        <fullName evidence="12">3-step phytoene desaturase</fullName>
    </alternativeName>
    <alternativeName>
        <fullName evidence="8">Phytoene dehydrogenase</fullName>
    </alternativeName>
</protein>
<evidence type="ECO:0000256" key="7">
    <source>
        <dbReference type="ARBA" id="ARBA00023002"/>
    </source>
</evidence>
<dbReference type="PANTHER" id="PTHR43734">
    <property type="entry name" value="PHYTOENE DESATURASE"/>
    <property type="match status" value="1"/>
</dbReference>
<dbReference type="NCBIfam" id="TIGR02734">
    <property type="entry name" value="crtI_fam"/>
    <property type="match status" value="1"/>
</dbReference>
<evidence type="ECO:0000256" key="10">
    <source>
        <dbReference type="ARBA" id="ARBA00066679"/>
    </source>
</evidence>
<evidence type="ECO:0000256" key="11">
    <source>
        <dbReference type="ARBA" id="ARBA00073036"/>
    </source>
</evidence>
<dbReference type="EMBL" id="JAEKJA010000037">
    <property type="protein sequence ID" value="MBJ3778743.1"/>
    <property type="molecule type" value="Genomic_DNA"/>
</dbReference>
<proteinExistence type="inferred from homology"/>
<evidence type="ECO:0000256" key="12">
    <source>
        <dbReference type="ARBA" id="ARBA00083000"/>
    </source>
</evidence>
<comment type="similarity">
    <text evidence="3 13">Belongs to the carotenoid/retinoid oxidoreductase family.</text>
</comment>
<comment type="cofactor">
    <cofactor evidence="1">
        <name>FAD</name>
        <dbReference type="ChEBI" id="CHEBI:57692"/>
    </cofactor>
</comment>
<dbReference type="SUPFAM" id="SSF51905">
    <property type="entry name" value="FAD/NAD(P)-binding domain"/>
    <property type="match status" value="1"/>
</dbReference>
<dbReference type="AlphaFoldDB" id="A0A934ILK7"/>
<dbReference type="GO" id="GO:0071949">
    <property type="term" value="F:FAD binding"/>
    <property type="evidence" value="ECO:0007669"/>
    <property type="project" value="UniProtKB-ARBA"/>
</dbReference>
<comment type="pathway">
    <text evidence="2 13">Carotenoid biosynthesis.</text>
</comment>
<evidence type="ECO:0000313" key="15">
    <source>
        <dbReference type="EMBL" id="MBJ3778743.1"/>
    </source>
</evidence>
<reference evidence="15" key="1">
    <citation type="submission" date="2020-12" db="EMBL/GenBank/DDBJ databases">
        <title>Bacterial taxonomy.</title>
        <authorList>
            <person name="Pan X."/>
        </authorList>
    </citation>
    <scope>NUCLEOTIDE SEQUENCE</scope>
    <source>
        <strain evidence="15">B2012</strain>
    </source>
</reference>
<name>A0A934ILK7_9HYPH</name>
<dbReference type="InterPro" id="IPR036188">
    <property type="entry name" value="FAD/NAD-bd_sf"/>
</dbReference>
<evidence type="ECO:0000313" key="16">
    <source>
        <dbReference type="Proteomes" id="UP000609531"/>
    </source>
</evidence>
<comment type="catalytic activity">
    <reaction evidence="9">
        <text>15-cis-phytoene + 3 A = all-trans-neurosporene + 3 AH2</text>
        <dbReference type="Rhea" id="RHEA:30599"/>
        <dbReference type="ChEBI" id="CHEBI:13193"/>
        <dbReference type="ChEBI" id="CHEBI:16833"/>
        <dbReference type="ChEBI" id="CHEBI:17499"/>
        <dbReference type="ChEBI" id="CHEBI:27787"/>
        <dbReference type="EC" id="1.3.99.28"/>
    </reaction>
</comment>
<evidence type="ECO:0000256" key="3">
    <source>
        <dbReference type="ARBA" id="ARBA00006046"/>
    </source>
</evidence>
<feature type="domain" description="Amine oxidase" evidence="14">
    <location>
        <begin position="25"/>
        <end position="502"/>
    </location>
</feature>
<evidence type="ECO:0000256" key="2">
    <source>
        <dbReference type="ARBA" id="ARBA00004829"/>
    </source>
</evidence>
<dbReference type="Pfam" id="PF01593">
    <property type="entry name" value="Amino_oxidase"/>
    <property type="match status" value="1"/>
</dbReference>
<gene>
    <name evidence="15" type="ORF">JCR33_23790</name>
</gene>
<dbReference type="InterPro" id="IPR008150">
    <property type="entry name" value="Phytoene_DH_bac_CS"/>
</dbReference>
<dbReference type="Gene3D" id="3.50.50.60">
    <property type="entry name" value="FAD/NAD(P)-binding domain"/>
    <property type="match status" value="3"/>
</dbReference>
<keyword evidence="5 13" id="KW-0125">Carotenoid biosynthesis</keyword>
<dbReference type="FunFam" id="3.50.50.60:FF:000378">
    <property type="entry name" value="Phytoene desaturase"/>
    <property type="match status" value="1"/>
</dbReference>
<dbReference type="FunFam" id="3.50.50.60:FF:000413">
    <property type="entry name" value="Phytoene desaturase (lycopene-forming)"/>
    <property type="match status" value="1"/>
</dbReference>
<sequence length="511" mass="54643">MAGRQTAGGKGRTMARAVVVGSGFGGLALAVRLQSAGIATTLLEAREKPGGRAYVYEDAGFVFDAGPTVITHPGALEELFALSGRLLADYATLVPVSPFYQLRWADGTRFDYVNDQAALERQIAALNPADVAGYRRFLAYSEALLEEGYVKLGATPFLDVAAMLRAAPQLVRLESWRTLHAKVAGFIADEHLRQAFSFHTLLVGGNPFATSSIYGLIHALERRWGVWFAKGGTGALVAALVRLFGELGGTLRLASPVAEILTDGNRARGVRLRSGETLDADIVASNADVVHTYAALLGHTARGRREAKRLSAKRYSNSLFVVYFGLSREVPEDLQHHTVLFGPRYRELIGEIFDGPGLPDDFSLYLHAPSRSDPGMAPPGSSAYYVLAPVPHLGAAAIDWAEVGPGYRDRILAHLEAHAIPRLGETLQTVRTFTPADFAGTLNAHLGSAFSLEPILSQSAYFRVRNRDDAIANLYFVGAGTHPGAGVPGVVASAKATAGLILDDLGRRSAA</sequence>
<dbReference type="PANTHER" id="PTHR43734:SF3">
    <property type="entry name" value="B-CAROTENE KETOLASE"/>
    <property type="match status" value="1"/>
</dbReference>
<keyword evidence="4" id="KW-0285">Flavoprotein</keyword>
<dbReference type="InterPro" id="IPR014105">
    <property type="entry name" value="Carotenoid/retinoid_OxRdtase"/>
</dbReference>
<dbReference type="GO" id="GO:0016117">
    <property type="term" value="P:carotenoid biosynthetic process"/>
    <property type="evidence" value="ECO:0007669"/>
    <property type="project" value="UniProtKB-KW"/>
</dbReference>
<evidence type="ECO:0000256" key="5">
    <source>
        <dbReference type="ARBA" id="ARBA00022746"/>
    </source>
</evidence>